<dbReference type="AlphaFoldDB" id="T5ACN1"/>
<dbReference type="GO" id="GO:0005737">
    <property type="term" value="C:cytoplasm"/>
    <property type="evidence" value="ECO:0007669"/>
    <property type="project" value="TreeGrafter"/>
</dbReference>
<feature type="region of interest" description="Disordered" evidence="2">
    <location>
        <begin position="144"/>
        <end position="164"/>
    </location>
</feature>
<feature type="repeat" description="RCC1" evidence="1">
    <location>
        <begin position="72"/>
        <end position="132"/>
    </location>
</feature>
<reference evidence="3 4" key="1">
    <citation type="journal article" date="2013" name="Chin. Sci. Bull.">
        <title>Genome survey uncovers the secrets of sex and lifestyle in caterpillar fungus.</title>
        <authorList>
            <person name="Hu X."/>
            <person name="Zhang Y."/>
            <person name="Xiao G."/>
            <person name="Zheng P."/>
            <person name="Xia Y."/>
            <person name="Zhang X."/>
            <person name="St Leger R.J."/>
            <person name="Liu X."/>
            <person name="Wang C."/>
        </authorList>
    </citation>
    <scope>NUCLEOTIDE SEQUENCE [LARGE SCALE GENOMIC DNA]</scope>
    <source>
        <strain evidence="4">Co18 / CGMCC 3.14243</strain>
        <tissue evidence="3">Fruit-body</tissue>
    </source>
</reference>
<proteinExistence type="predicted"/>
<evidence type="ECO:0000256" key="1">
    <source>
        <dbReference type="PROSITE-ProRule" id="PRU00235"/>
    </source>
</evidence>
<feature type="region of interest" description="Disordered" evidence="2">
    <location>
        <begin position="1"/>
        <end position="64"/>
    </location>
</feature>
<dbReference type="PROSITE" id="PS50012">
    <property type="entry name" value="RCC1_3"/>
    <property type="match status" value="4"/>
</dbReference>
<dbReference type="SUPFAM" id="SSF50985">
    <property type="entry name" value="RCC1/BLIP-II"/>
    <property type="match status" value="1"/>
</dbReference>
<accession>T5ACN1</accession>
<dbReference type="Proteomes" id="UP000019374">
    <property type="component" value="Unassembled WGS sequence"/>
</dbReference>
<dbReference type="InterPro" id="IPR051553">
    <property type="entry name" value="Ran_GTPase-activating"/>
</dbReference>
<dbReference type="PANTHER" id="PTHR45982">
    <property type="entry name" value="REGULATOR OF CHROMOSOME CONDENSATION"/>
    <property type="match status" value="1"/>
</dbReference>
<dbReference type="HOGENOM" id="CLU_809167_0_0_1"/>
<gene>
    <name evidence="3" type="ORF">OCS_04689</name>
</gene>
<dbReference type="Gene3D" id="2.130.10.30">
    <property type="entry name" value="Regulator of chromosome condensation 1/beta-lactamase-inhibitor protein II"/>
    <property type="match status" value="2"/>
</dbReference>
<dbReference type="Pfam" id="PF00415">
    <property type="entry name" value="RCC1"/>
    <property type="match status" value="2"/>
</dbReference>
<organism evidence="3 4">
    <name type="scientific">Ophiocordyceps sinensis (strain Co18 / CGMCC 3.14243)</name>
    <name type="common">Yarsagumba caterpillar fungus</name>
    <name type="synonym">Hirsutella sinensis</name>
    <dbReference type="NCBI Taxonomy" id="911162"/>
    <lineage>
        <taxon>Eukaryota</taxon>
        <taxon>Fungi</taxon>
        <taxon>Dikarya</taxon>
        <taxon>Ascomycota</taxon>
        <taxon>Pezizomycotina</taxon>
        <taxon>Sordariomycetes</taxon>
        <taxon>Hypocreomycetidae</taxon>
        <taxon>Hypocreales</taxon>
        <taxon>Ophiocordycipitaceae</taxon>
        <taxon>Ophiocordyceps</taxon>
    </lineage>
</organism>
<feature type="repeat" description="RCC1" evidence="1">
    <location>
        <begin position="133"/>
        <end position="200"/>
    </location>
</feature>
<protein>
    <submittedName>
        <fullName evidence="3">Regulator of chromosome condensation/beta-lactamase-inhibitor protein II</fullName>
    </submittedName>
</protein>
<feature type="repeat" description="RCC1" evidence="1">
    <location>
        <begin position="281"/>
        <end position="334"/>
    </location>
</feature>
<feature type="compositionally biased region" description="Polar residues" evidence="2">
    <location>
        <begin position="149"/>
        <end position="159"/>
    </location>
</feature>
<dbReference type="EMBL" id="KE653257">
    <property type="protein sequence ID" value="EQK99597.1"/>
    <property type="molecule type" value="Genomic_DNA"/>
</dbReference>
<dbReference type="GO" id="GO:0005085">
    <property type="term" value="F:guanyl-nucleotide exchange factor activity"/>
    <property type="evidence" value="ECO:0007669"/>
    <property type="project" value="TreeGrafter"/>
</dbReference>
<sequence length="343" mass="36192">MADQAAMQIKRESSEQESVIEVPAAEARREMPPAARPPKRRINNVEGSAAEARPRKRTAKAKVTNEAPTTRLRVVVFGTGDGGELGLGPYPYHDGNPALAVRPRINRLLNPVSVGVVQVAVGGMHCAALTHDGRVLTWGVNDSKALGRDTTTPSASPDANESDLHTLESTPMEVSGLSELGHVFTQVAVTDNATFVLTATGLVYGWGTFFGSDGPYGFLKANIQGRNRPRPEELFQPTPVQIAGLRDVKELVAGVNHVLALTHNGTVAAGIDDSLAINATGKVLAWGFSDGYRTGLNTEESVQRPTLLSGKAVHDATFTFAGCGGQFSVIAGPAPTVLIELDG</sequence>
<evidence type="ECO:0000313" key="3">
    <source>
        <dbReference type="EMBL" id="EQK99597.1"/>
    </source>
</evidence>
<dbReference type="eggNOG" id="KOG1426">
    <property type="taxonomic scope" value="Eukaryota"/>
</dbReference>
<dbReference type="PROSITE" id="PS00625">
    <property type="entry name" value="RCC1_1"/>
    <property type="match status" value="1"/>
</dbReference>
<name>T5ACN1_OPHSC</name>
<dbReference type="InterPro" id="IPR009091">
    <property type="entry name" value="RCC1/BLIP-II"/>
</dbReference>
<evidence type="ECO:0000256" key="2">
    <source>
        <dbReference type="SAM" id="MobiDB-lite"/>
    </source>
</evidence>
<dbReference type="PRINTS" id="PR00633">
    <property type="entry name" value="RCCNDNSATION"/>
</dbReference>
<dbReference type="InterPro" id="IPR000408">
    <property type="entry name" value="Reg_chr_condens"/>
</dbReference>
<feature type="repeat" description="RCC1" evidence="1">
    <location>
        <begin position="201"/>
        <end position="264"/>
    </location>
</feature>
<dbReference type="PANTHER" id="PTHR45982:SF1">
    <property type="entry name" value="REGULATOR OF CHROMOSOME CONDENSATION"/>
    <property type="match status" value="1"/>
</dbReference>
<evidence type="ECO:0000313" key="4">
    <source>
        <dbReference type="Proteomes" id="UP000019374"/>
    </source>
</evidence>